<protein>
    <recommendedName>
        <fullName evidence="5">ASCH domain-containing protein</fullName>
    </recommendedName>
</protein>
<feature type="region of interest" description="Disordered" evidence="1">
    <location>
        <begin position="88"/>
        <end position="161"/>
    </location>
</feature>
<dbReference type="PANTHER" id="PTHR12963:SF4">
    <property type="entry name" value="ACTIVATING SIGNAL COINTEGRATOR 1"/>
    <property type="match status" value="1"/>
</dbReference>
<dbReference type="InterPro" id="IPR007374">
    <property type="entry name" value="ASCH_domain"/>
</dbReference>
<proteinExistence type="predicted"/>
<organism evidence="4">
    <name type="scientific">Photinus pyralis</name>
    <name type="common">Common eastern firefly</name>
    <name type="synonym">Lampyris pyralis</name>
    <dbReference type="NCBI Taxonomy" id="7054"/>
    <lineage>
        <taxon>Eukaryota</taxon>
        <taxon>Metazoa</taxon>
        <taxon>Ecdysozoa</taxon>
        <taxon>Arthropoda</taxon>
        <taxon>Hexapoda</taxon>
        <taxon>Insecta</taxon>
        <taxon>Pterygota</taxon>
        <taxon>Neoptera</taxon>
        <taxon>Endopterygota</taxon>
        <taxon>Coleoptera</taxon>
        <taxon>Polyphaga</taxon>
        <taxon>Elateriformia</taxon>
        <taxon>Elateroidea</taxon>
        <taxon>Lampyridae</taxon>
        <taxon>Lampyrinae</taxon>
        <taxon>Photinus</taxon>
    </lineage>
</organism>
<name>A0A1Y1KGF0_PHOPY</name>
<dbReference type="InterPro" id="IPR015947">
    <property type="entry name" value="PUA-like_sf"/>
</dbReference>
<dbReference type="GO" id="GO:0005634">
    <property type="term" value="C:nucleus"/>
    <property type="evidence" value="ECO:0007669"/>
    <property type="project" value="InterPro"/>
</dbReference>
<dbReference type="AlphaFoldDB" id="A0A1Y1KGF0"/>
<evidence type="ECO:0000313" key="4">
    <source>
        <dbReference type="EMBL" id="JAV59250.1"/>
    </source>
</evidence>
<dbReference type="InterPro" id="IPR009349">
    <property type="entry name" value="TRIP4/RQT4_C2HC5_Znf"/>
</dbReference>
<dbReference type="SUPFAM" id="SSF88697">
    <property type="entry name" value="PUA domain-like"/>
    <property type="match status" value="1"/>
</dbReference>
<dbReference type="Pfam" id="PF06221">
    <property type="entry name" value="zf-C2HC5"/>
    <property type="match status" value="1"/>
</dbReference>
<feature type="domain" description="ASCH" evidence="2">
    <location>
        <begin position="384"/>
        <end position="475"/>
    </location>
</feature>
<dbReference type="InterPro" id="IPR039128">
    <property type="entry name" value="TRIP4-like"/>
</dbReference>
<reference evidence="4" key="1">
    <citation type="journal article" date="2016" name="Sci. Rep.">
        <title>Molecular characterization of firefly nuptial gifts: a multi-omics approach sheds light on postcopulatory sexual selection.</title>
        <authorList>
            <person name="Al-Wathiqui N."/>
            <person name="Fallon T.R."/>
            <person name="South A."/>
            <person name="Weng J.K."/>
            <person name="Lewis S.M."/>
        </authorList>
    </citation>
    <scope>NUCLEOTIDE SEQUENCE</scope>
</reference>
<accession>A0A1Y1KGF0</accession>
<dbReference type="Gene3D" id="2.30.130.30">
    <property type="entry name" value="Hypothetical protein"/>
    <property type="match status" value="1"/>
</dbReference>
<dbReference type="Pfam" id="PF04266">
    <property type="entry name" value="ASCH"/>
    <property type="match status" value="1"/>
</dbReference>
<feature type="compositionally biased region" description="Polar residues" evidence="1">
    <location>
        <begin position="131"/>
        <end position="149"/>
    </location>
</feature>
<dbReference type="FunFam" id="2.30.130.30:FF:000006">
    <property type="entry name" value="Putative_zinc_finger_motif_-_C2HC5-type /ASCH_domain_containing_protein_-_putative"/>
    <property type="match status" value="1"/>
</dbReference>
<evidence type="ECO:0000259" key="2">
    <source>
        <dbReference type="Pfam" id="PF04266"/>
    </source>
</evidence>
<sequence>MIITQVIFCFSYILSVYCNLLTMELDDFIRNNLKPLLNNDVDDEIIAYIKDMKSTEDFDEFIANIIDRSITRHVKICDNLKAKLFSEKRQAEKAAKDGNSTRSKKGGNSGEKKSKSNANNGKKSEIPMGQKPQSASNKKGSVTHPSGSSKKGKNVNVDTYNFKLGPKQGRQPCNCEARDHPLINNCLKCGRIVCAQEGSGPCFFCDTLVCTNEEFHILESNSNLSDKLHSQLFEQKTSKEWKKAIEARDKLVRADRDGEDRRKIYDEQSEYYSSDGWNVGDKSNVPKIHKSAKDMKLALDFASRTVVSETKEKNKNRDSLLAAVNTHLDATEKRLSESLRVQKWDDIVSKVYSDKNQLYTPSAFSKVKVANDAFLEEIDRGMCLSMHQPWASLLVAGIKIHEGRTWYTEHRGRLWIHAASKEPNNDELLEVEQMYRAIYNNQQLVFPKKYPTSCLLGCVFVEDCLSQDQYREIYATGESESPYVLICSKPMILPLFHSMQGQHKIFPLSKEIHNIARESLMSSKWL</sequence>
<evidence type="ECO:0000256" key="1">
    <source>
        <dbReference type="SAM" id="MobiDB-lite"/>
    </source>
</evidence>
<dbReference type="GO" id="GO:0072344">
    <property type="term" value="P:rescue of stalled ribosome"/>
    <property type="evidence" value="ECO:0007669"/>
    <property type="project" value="InterPro"/>
</dbReference>
<dbReference type="EMBL" id="GEZM01086553">
    <property type="protein sequence ID" value="JAV59250.1"/>
    <property type="molecule type" value="Transcribed_RNA"/>
</dbReference>
<dbReference type="CDD" id="cd06554">
    <property type="entry name" value="ASCH_ASC-1_like"/>
    <property type="match status" value="1"/>
</dbReference>
<dbReference type="GO" id="GO:0180022">
    <property type="term" value="C:RQC-trigger complex"/>
    <property type="evidence" value="ECO:0007669"/>
    <property type="project" value="InterPro"/>
</dbReference>
<evidence type="ECO:0000259" key="3">
    <source>
        <dbReference type="Pfam" id="PF06221"/>
    </source>
</evidence>
<evidence type="ECO:0008006" key="5">
    <source>
        <dbReference type="Google" id="ProtNLM"/>
    </source>
</evidence>
<dbReference type="PANTHER" id="PTHR12963">
    <property type="entry name" value="THYROID RECEPTOR INTERACTING PROTEIN RELATED"/>
    <property type="match status" value="1"/>
</dbReference>
<feature type="domain" description="TRIP4/RQT4 C2HC5-type zinc finger" evidence="3">
    <location>
        <begin position="171"/>
        <end position="214"/>
    </location>
</feature>
<dbReference type="GO" id="GO:0008270">
    <property type="term" value="F:zinc ion binding"/>
    <property type="evidence" value="ECO:0007669"/>
    <property type="project" value="InterPro"/>
</dbReference>